<dbReference type="AlphaFoldDB" id="A0AAD5BN02"/>
<dbReference type="PANTHER" id="PTHR12904">
    <property type="match status" value="1"/>
</dbReference>
<evidence type="ECO:0000313" key="2">
    <source>
        <dbReference type="EMBL" id="KAI7725273.1"/>
    </source>
</evidence>
<keyword evidence="3" id="KW-1185">Reference proteome</keyword>
<evidence type="ECO:0000256" key="1">
    <source>
        <dbReference type="SAM" id="MobiDB-lite"/>
    </source>
</evidence>
<dbReference type="Gene3D" id="3.80.10.10">
    <property type="entry name" value="Ribonuclease Inhibitor"/>
    <property type="match status" value="4"/>
</dbReference>
<gene>
    <name evidence="2" type="ORF">M8C21_026071</name>
</gene>
<sequence>MSDRSFFTELESPLVRLCIESATQTADAVDTWRRQRRTLERLPSQLAEPLLHRLLSRRLLYPSLLEVFKYSIEKIDLRGESSVDAEWMAYLGAFQYLSSLNVSDCHRINSSALWALSGMRYLKEVDLSRCSKVDDAGIKHLLSIQTIEILCISETSVTANGVTLLSSLKRLSKLDLGGLFITDTALASLQHLDLWGSDISNEGASILVKFPNLTFLNLAWTKVTVLPNVSSIVCLNMSNCTIHSIFKGEGNKAKLSKLIFAGALFKDIDKAFSYFDSSCLSYLDLSNSSLRDLSFLSLIRSLEYLDLSGNLIRDDSVTFIASVGANLKTLNLSKTRVSSVGVAVLVGHVPKLETISLDSTPTDDLAISYIGMMPSLKAVNMRGTNVRGVIQQNGGDAECVLSLTALESLKQLEKLNIEETALKDEAIIPISNLKQLTHLSLRCSFLTDASLHHLSSIPNLINLSMRDAILTNTGIESFHPPPSLQVLDLTGCWLLTKDALLSFVQRHSNIEVRHALMTTFLSDKDANKYHSPSQTRMGTSPQRRFSSSPLKSEMAAIIDQRLKYSIAELLSMQFAFTSVGPSSDPSTSPK</sequence>
<protein>
    <submittedName>
        <fullName evidence="2">Uncharacterized protein</fullName>
    </submittedName>
</protein>
<dbReference type="InterPro" id="IPR032675">
    <property type="entry name" value="LRR_dom_sf"/>
</dbReference>
<dbReference type="Pfam" id="PF13516">
    <property type="entry name" value="LRR_6"/>
    <property type="match status" value="2"/>
</dbReference>
<dbReference type="Proteomes" id="UP001206925">
    <property type="component" value="Unassembled WGS sequence"/>
</dbReference>
<dbReference type="InterPro" id="IPR006553">
    <property type="entry name" value="Leu-rich_rpt_Cys-con_subtyp"/>
</dbReference>
<comment type="caution">
    <text evidence="2">The sequence shown here is derived from an EMBL/GenBank/DDBJ whole genome shotgun (WGS) entry which is preliminary data.</text>
</comment>
<dbReference type="InterPro" id="IPR051341">
    <property type="entry name" value="Zyg-11_UBL_adapter"/>
</dbReference>
<dbReference type="SMART" id="SM00367">
    <property type="entry name" value="LRR_CC"/>
    <property type="match status" value="6"/>
</dbReference>
<accession>A0AAD5BN02</accession>
<organism evidence="2 3">
    <name type="scientific">Ambrosia artemisiifolia</name>
    <name type="common">Common ragweed</name>
    <dbReference type="NCBI Taxonomy" id="4212"/>
    <lineage>
        <taxon>Eukaryota</taxon>
        <taxon>Viridiplantae</taxon>
        <taxon>Streptophyta</taxon>
        <taxon>Embryophyta</taxon>
        <taxon>Tracheophyta</taxon>
        <taxon>Spermatophyta</taxon>
        <taxon>Magnoliopsida</taxon>
        <taxon>eudicotyledons</taxon>
        <taxon>Gunneridae</taxon>
        <taxon>Pentapetalae</taxon>
        <taxon>asterids</taxon>
        <taxon>campanulids</taxon>
        <taxon>Asterales</taxon>
        <taxon>Asteraceae</taxon>
        <taxon>Asteroideae</taxon>
        <taxon>Heliantheae alliance</taxon>
        <taxon>Heliantheae</taxon>
        <taxon>Ambrosia</taxon>
    </lineage>
</organism>
<feature type="region of interest" description="Disordered" evidence="1">
    <location>
        <begin position="527"/>
        <end position="546"/>
    </location>
</feature>
<dbReference type="EMBL" id="JAMZMK010011990">
    <property type="protein sequence ID" value="KAI7725273.1"/>
    <property type="molecule type" value="Genomic_DNA"/>
</dbReference>
<dbReference type="InterPro" id="IPR001611">
    <property type="entry name" value="Leu-rich_rpt"/>
</dbReference>
<name>A0AAD5BN02_AMBAR</name>
<proteinExistence type="predicted"/>
<feature type="compositionally biased region" description="Polar residues" evidence="1">
    <location>
        <begin position="530"/>
        <end position="546"/>
    </location>
</feature>
<reference evidence="2" key="1">
    <citation type="submission" date="2022-06" db="EMBL/GenBank/DDBJ databases">
        <title>Uncovering the hologenomic basis of an extraordinary plant invasion.</title>
        <authorList>
            <person name="Bieker V.C."/>
            <person name="Martin M.D."/>
            <person name="Gilbert T."/>
            <person name="Hodgins K."/>
            <person name="Battlay P."/>
            <person name="Petersen B."/>
            <person name="Wilson J."/>
        </authorList>
    </citation>
    <scope>NUCLEOTIDE SEQUENCE</scope>
    <source>
        <strain evidence="2">AA19_3_7</strain>
        <tissue evidence="2">Leaf</tissue>
    </source>
</reference>
<dbReference type="PANTHER" id="PTHR12904:SF23">
    <property type="entry name" value="PROTEIN ZER-1 HOMOLOG"/>
    <property type="match status" value="1"/>
</dbReference>
<evidence type="ECO:0000313" key="3">
    <source>
        <dbReference type="Proteomes" id="UP001206925"/>
    </source>
</evidence>
<dbReference type="SUPFAM" id="SSF52047">
    <property type="entry name" value="RNI-like"/>
    <property type="match status" value="1"/>
</dbReference>